<dbReference type="EMBL" id="CP092880">
    <property type="protein sequence ID" value="UYV79627.1"/>
    <property type="molecule type" value="Genomic_DNA"/>
</dbReference>
<evidence type="ECO:0000313" key="2">
    <source>
        <dbReference type="Proteomes" id="UP001235939"/>
    </source>
</evidence>
<evidence type="ECO:0000313" key="1">
    <source>
        <dbReference type="EMBL" id="UYV79627.1"/>
    </source>
</evidence>
<gene>
    <name evidence="1" type="ORF">LAZ67_18000079</name>
</gene>
<organism evidence="1 2">
    <name type="scientific">Cordylochernes scorpioides</name>
    <dbReference type="NCBI Taxonomy" id="51811"/>
    <lineage>
        <taxon>Eukaryota</taxon>
        <taxon>Metazoa</taxon>
        <taxon>Ecdysozoa</taxon>
        <taxon>Arthropoda</taxon>
        <taxon>Chelicerata</taxon>
        <taxon>Arachnida</taxon>
        <taxon>Pseudoscorpiones</taxon>
        <taxon>Cheliferoidea</taxon>
        <taxon>Chernetidae</taxon>
        <taxon>Cordylochernes</taxon>
    </lineage>
</organism>
<reference evidence="1 2" key="1">
    <citation type="submission" date="2022-01" db="EMBL/GenBank/DDBJ databases">
        <title>A chromosomal length assembly of Cordylochernes scorpioides.</title>
        <authorList>
            <person name="Zeh D."/>
            <person name="Zeh J."/>
        </authorList>
    </citation>
    <scope>NUCLEOTIDE SEQUENCE [LARGE SCALE GENOMIC DNA]</scope>
    <source>
        <strain evidence="1">IN4F17</strain>
        <tissue evidence="1">Whole Body</tissue>
    </source>
</reference>
<keyword evidence="2" id="KW-1185">Reference proteome</keyword>
<proteinExistence type="predicted"/>
<dbReference type="Proteomes" id="UP001235939">
    <property type="component" value="Chromosome 18"/>
</dbReference>
<protein>
    <submittedName>
        <fullName evidence="1">Uncharacterized protein</fullName>
    </submittedName>
</protein>
<name>A0ABY6LGR4_9ARAC</name>
<accession>A0ABY6LGR4</accession>
<sequence length="99" mass="11047">MSTQKNEDTVALRKFRKQIKVELGAKDGEGIKLVELVDGVCWGCVFFLFLISTQQPYQGIKLVELVDGVCWGFVFFLISTQQSYQGIKPVELVDGVCLG</sequence>